<dbReference type="SUPFAM" id="SSF53850">
    <property type="entry name" value="Periplasmic binding protein-like II"/>
    <property type="match status" value="1"/>
</dbReference>
<evidence type="ECO:0000256" key="1">
    <source>
        <dbReference type="ARBA" id="ARBA00004418"/>
    </source>
</evidence>
<dbReference type="Gene3D" id="3.10.105.10">
    <property type="entry name" value="Dipeptide-binding Protein, Domain 3"/>
    <property type="match status" value="1"/>
</dbReference>
<keyword evidence="6" id="KW-1185">Reference proteome</keyword>
<dbReference type="AlphaFoldDB" id="A0A2G5K931"/>
<dbReference type="GO" id="GO:1904680">
    <property type="term" value="F:peptide transmembrane transporter activity"/>
    <property type="evidence" value="ECO:0007669"/>
    <property type="project" value="TreeGrafter"/>
</dbReference>
<dbReference type="PIRSF" id="PIRSF002741">
    <property type="entry name" value="MppA"/>
    <property type="match status" value="1"/>
</dbReference>
<evidence type="ECO:0000313" key="6">
    <source>
        <dbReference type="Proteomes" id="UP000231516"/>
    </source>
</evidence>
<feature type="domain" description="Solute-binding protein family 5" evidence="4">
    <location>
        <begin position="121"/>
        <end position="529"/>
    </location>
</feature>
<organism evidence="5 6">
    <name type="scientific">Paramylibacter kogurei</name>
    <dbReference type="NCBI Taxonomy" id="1889778"/>
    <lineage>
        <taxon>Bacteria</taxon>
        <taxon>Pseudomonadati</taxon>
        <taxon>Pseudomonadota</taxon>
        <taxon>Alphaproteobacteria</taxon>
        <taxon>Rhodobacterales</taxon>
        <taxon>Paracoccaceae</taxon>
        <taxon>Paramylibacter</taxon>
    </lineage>
</organism>
<dbReference type="GO" id="GO:0042884">
    <property type="term" value="P:microcin transport"/>
    <property type="evidence" value="ECO:0007669"/>
    <property type="project" value="TreeGrafter"/>
</dbReference>
<comment type="subcellular location">
    <subcellularLocation>
        <location evidence="1">Periplasm</location>
    </subcellularLocation>
</comment>
<dbReference type="InterPro" id="IPR030678">
    <property type="entry name" value="Peptide/Ni-bd"/>
</dbReference>
<evidence type="ECO:0000259" key="4">
    <source>
        <dbReference type="Pfam" id="PF00496"/>
    </source>
</evidence>
<evidence type="ECO:0000256" key="2">
    <source>
        <dbReference type="ARBA" id="ARBA00005695"/>
    </source>
</evidence>
<dbReference type="Pfam" id="PF00496">
    <property type="entry name" value="SBP_bac_5"/>
    <property type="match status" value="1"/>
</dbReference>
<dbReference type="InterPro" id="IPR000914">
    <property type="entry name" value="SBP_5_dom"/>
</dbReference>
<dbReference type="Proteomes" id="UP000231516">
    <property type="component" value="Unassembled WGS sequence"/>
</dbReference>
<comment type="caution">
    <text evidence="5">The sequence shown here is derived from an EMBL/GenBank/DDBJ whole genome shotgun (WGS) entry which is preliminary data.</text>
</comment>
<gene>
    <name evidence="5" type="ORF">BFP76_13850</name>
</gene>
<evidence type="ECO:0000313" key="5">
    <source>
        <dbReference type="EMBL" id="PIB26046.1"/>
    </source>
</evidence>
<name>A0A2G5K931_9RHOB</name>
<proteinExistence type="inferred from homology"/>
<dbReference type="Gene3D" id="3.40.190.10">
    <property type="entry name" value="Periplasmic binding protein-like II"/>
    <property type="match status" value="1"/>
</dbReference>
<comment type="similarity">
    <text evidence="2">Belongs to the bacterial solute-binding protein 5 family.</text>
</comment>
<dbReference type="InterPro" id="IPR039424">
    <property type="entry name" value="SBP_5"/>
</dbReference>
<accession>A0A2G5K931</accession>
<keyword evidence="3" id="KW-0732">Signal</keyword>
<dbReference type="GO" id="GO:0015833">
    <property type="term" value="P:peptide transport"/>
    <property type="evidence" value="ECO:0007669"/>
    <property type="project" value="TreeGrafter"/>
</dbReference>
<reference evidence="5 6" key="1">
    <citation type="submission" date="2016-08" db="EMBL/GenBank/DDBJ databases">
        <title>Draft genome of Amylibacter sp. strain 4G11.</title>
        <authorList>
            <person name="Wong S.-K."/>
            <person name="Hamasaki K."/>
            <person name="Yoshizawa S."/>
        </authorList>
    </citation>
    <scope>NUCLEOTIDE SEQUENCE [LARGE SCALE GENOMIC DNA]</scope>
    <source>
        <strain evidence="5 6">4G11</strain>
    </source>
</reference>
<dbReference type="PANTHER" id="PTHR30290">
    <property type="entry name" value="PERIPLASMIC BINDING COMPONENT OF ABC TRANSPORTER"/>
    <property type="match status" value="1"/>
</dbReference>
<dbReference type="PANTHER" id="PTHR30290:SF64">
    <property type="entry name" value="ABC TRANSPORTER PERIPLASMIC BINDING PROTEIN"/>
    <property type="match status" value="1"/>
</dbReference>
<dbReference type="CDD" id="cd08497">
    <property type="entry name" value="MbnE-like"/>
    <property type="match status" value="1"/>
</dbReference>
<protein>
    <submittedName>
        <fullName evidence="5">Peptide ABC transporter substrate-binding protein</fullName>
    </submittedName>
</protein>
<dbReference type="GO" id="GO:0030288">
    <property type="term" value="C:outer membrane-bounded periplasmic space"/>
    <property type="evidence" value="ECO:0007669"/>
    <property type="project" value="TreeGrafter"/>
</dbReference>
<dbReference type="EMBL" id="MDGM01000007">
    <property type="protein sequence ID" value="PIB26046.1"/>
    <property type="molecule type" value="Genomic_DNA"/>
</dbReference>
<dbReference type="GO" id="GO:0043190">
    <property type="term" value="C:ATP-binding cassette (ABC) transporter complex"/>
    <property type="evidence" value="ECO:0007669"/>
    <property type="project" value="InterPro"/>
</dbReference>
<evidence type="ECO:0000256" key="3">
    <source>
        <dbReference type="ARBA" id="ARBA00022729"/>
    </source>
</evidence>
<sequence>MPDTLIQRRNGSIRVNLFSKSIWGAALGVGLMTLGTNIASAETIIKSHGISTFGELKYPADFEHFDYVNPDAPIGGTFSTWGFGTFNSVTPYILKGQAATLASAPFESLMTGGADEPDAMYGLLAESIEYPENRQWAIFNIRPEARFSDGSEVTAEDVVFSYNVLYEKGRPSFKAVFSDFESVEALDKLKVKFTFKEGSNTRELPQTAAGLPIFSKAYYADRDFSESTLEPPLGSGRYIIDKVDAGKSITFKRRDDYWGKDLNVNIGRENFDKIQIEYFTDYTAAFEAFKGGAYHYRQEYLSKLWATSYDFPSLEKGWVKSETLPDGNPTGTQGYFFNLRREKFQDPRVREAIGLMFNFEWSNKTLFYDLYHRTDSFWENSNMQASGPITPEELAILEPFRDELPESVFTEDAFTPPVSKPSQVDRAAVRRAGKLLDDAGWKVKDGVRQNEAGEYLTVNFLNDSPSSERITNPFIANLKRLGIQASMDSVDAAQAAEREKVFDYDITTVRYAMSLSPGIELRQIFGSATANAEGSANRTGLANPAIDAIIEKVEQAKTRDDLTVAVKALDRALRAMHIWVPQFYSGQYFVAYLDIYDHPENLPPYSLGEMDFWWYNAEKYKKLQAAGAIK</sequence>